<protein>
    <submittedName>
        <fullName evidence="9">Alkaline protease</fullName>
    </submittedName>
</protein>
<feature type="domain" description="Inhibitor I9" evidence="8">
    <location>
        <begin position="16"/>
        <end position="54"/>
    </location>
</feature>
<dbReference type="SUPFAM" id="SSF52743">
    <property type="entry name" value="Subtilisin-like"/>
    <property type="match status" value="1"/>
</dbReference>
<dbReference type="GO" id="GO:0006508">
    <property type="term" value="P:proteolysis"/>
    <property type="evidence" value="ECO:0007669"/>
    <property type="project" value="UniProtKB-KW"/>
</dbReference>
<accession>A0A9P4IPB3</accession>
<evidence type="ECO:0000256" key="3">
    <source>
        <dbReference type="ARBA" id="ARBA00022729"/>
    </source>
</evidence>
<evidence type="ECO:0000256" key="6">
    <source>
        <dbReference type="PROSITE-ProRule" id="PRU01240"/>
    </source>
</evidence>
<dbReference type="InterPro" id="IPR010259">
    <property type="entry name" value="S8pro/Inhibitor_I9"/>
</dbReference>
<dbReference type="PROSITE" id="PS00138">
    <property type="entry name" value="SUBTILASE_SER"/>
    <property type="match status" value="1"/>
</dbReference>
<dbReference type="EMBL" id="ML996096">
    <property type="protein sequence ID" value="KAF2147622.1"/>
    <property type="molecule type" value="Genomic_DNA"/>
</dbReference>
<evidence type="ECO:0000313" key="9">
    <source>
        <dbReference type="EMBL" id="KAF2147622.1"/>
    </source>
</evidence>
<evidence type="ECO:0000256" key="4">
    <source>
        <dbReference type="ARBA" id="ARBA00022801"/>
    </source>
</evidence>
<reference evidence="9" key="1">
    <citation type="journal article" date="2020" name="Stud. Mycol.">
        <title>101 Dothideomycetes genomes: a test case for predicting lifestyles and emergence of pathogens.</title>
        <authorList>
            <person name="Haridas S."/>
            <person name="Albert R."/>
            <person name="Binder M."/>
            <person name="Bloem J."/>
            <person name="Labutti K."/>
            <person name="Salamov A."/>
            <person name="Andreopoulos B."/>
            <person name="Baker S."/>
            <person name="Barry K."/>
            <person name="Bills G."/>
            <person name="Bluhm B."/>
            <person name="Cannon C."/>
            <person name="Castanera R."/>
            <person name="Culley D."/>
            <person name="Daum C."/>
            <person name="Ezra D."/>
            <person name="Gonzalez J."/>
            <person name="Henrissat B."/>
            <person name="Kuo A."/>
            <person name="Liang C."/>
            <person name="Lipzen A."/>
            <person name="Lutzoni F."/>
            <person name="Magnuson J."/>
            <person name="Mondo S."/>
            <person name="Nolan M."/>
            <person name="Ohm R."/>
            <person name="Pangilinan J."/>
            <person name="Park H.-J."/>
            <person name="Ramirez L."/>
            <person name="Alfaro M."/>
            <person name="Sun H."/>
            <person name="Tritt A."/>
            <person name="Yoshinaga Y."/>
            <person name="Zwiers L.-H."/>
            <person name="Turgeon B."/>
            <person name="Goodwin S."/>
            <person name="Spatafora J."/>
            <person name="Crous P."/>
            <person name="Grigoriev I."/>
        </authorList>
    </citation>
    <scope>NUCLEOTIDE SEQUENCE</scope>
    <source>
        <strain evidence="9">CBS 260.36</strain>
    </source>
</reference>
<evidence type="ECO:0000259" key="8">
    <source>
        <dbReference type="Pfam" id="PF05922"/>
    </source>
</evidence>
<dbReference type="GO" id="GO:0004252">
    <property type="term" value="F:serine-type endopeptidase activity"/>
    <property type="evidence" value="ECO:0007669"/>
    <property type="project" value="UniProtKB-UniRule"/>
</dbReference>
<dbReference type="InterPro" id="IPR022398">
    <property type="entry name" value="Peptidase_S8_His-AS"/>
</dbReference>
<sequence>MLQPRGQSSTSFKGVIYRWILPGFSAYAGRFDRAMIEGLRKRNDVAAVEKDVIWAQSGLVSQLKAPYYLNQISHRDLDKDHEGYVYYKNLIKPRIYVVDTGIYIEHREFSRRAIRGYNAAKGVFEDDVGHGTWVAGLIGGRKYGVIKNSILVDVKVYNKELKSRLSVLLDGYVWATKDARKVSDYQPTIINMSLSPRTVGLHSFALNRAVESAFNRGISTIMAAGNMNRTTTWADKAIVVGATDRHRRRAIWSNFGPDVSIFAPGSDIRSAALGPTGNETIVNNGTSGSAPLVTGVIASLQALHNIRKPRLVKDLLFTLATPGIVADAQGAKNRFLYNGSGR</sequence>
<organism evidence="9 10">
    <name type="scientific">Myriangium duriaei CBS 260.36</name>
    <dbReference type="NCBI Taxonomy" id="1168546"/>
    <lineage>
        <taxon>Eukaryota</taxon>
        <taxon>Fungi</taxon>
        <taxon>Dikarya</taxon>
        <taxon>Ascomycota</taxon>
        <taxon>Pezizomycotina</taxon>
        <taxon>Dothideomycetes</taxon>
        <taxon>Dothideomycetidae</taxon>
        <taxon>Myriangiales</taxon>
        <taxon>Myriangiaceae</taxon>
        <taxon>Myriangium</taxon>
    </lineage>
</organism>
<dbReference type="InterPro" id="IPR023828">
    <property type="entry name" value="Peptidase_S8_Ser-AS"/>
</dbReference>
<comment type="caution">
    <text evidence="9">The sequence shown here is derived from an EMBL/GenBank/DDBJ whole genome shotgun (WGS) entry which is preliminary data.</text>
</comment>
<dbReference type="GO" id="GO:0005576">
    <property type="term" value="C:extracellular region"/>
    <property type="evidence" value="ECO:0007669"/>
    <property type="project" value="UniProtKB-ARBA"/>
</dbReference>
<dbReference type="PROSITE" id="PS51892">
    <property type="entry name" value="SUBTILASE"/>
    <property type="match status" value="1"/>
</dbReference>
<comment type="similarity">
    <text evidence="1 6">Belongs to the peptidase S8 family.</text>
</comment>
<dbReference type="OrthoDB" id="206201at2759"/>
<feature type="domain" description="Peptidase S8/S53" evidence="7">
    <location>
        <begin position="95"/>
        <end position="330"/>
    </location>
</feature>
<evidence type="ECO:0000313" key="10">
    <source>
        <dbReference type="Proteomes" id="UP000799439"/>
    </source>
</evidence>
<proteinExistence type="inferred from homology"/>
<feature type="active site" description="Charge relay system" evidence="6">
    <location>
        <position position="130"/>
    </location>
</feature>
<dbReference type="InterPro" id="IPR000209">
    <property type="entry name" value="Peptidase_S8/S53_dom"/>
</dbReference>
<dbReference type="Proteomes" id="UP000799439">
    <property type="component" value="Unassembled WGS sequence"/>
</dbReference>
<evidence type="ECO:0000256" key="2">
    <source>
        <dbReference type="ARBA" id="ARBA00022670"/>
    </source>
</evidence>
<keyword evidence="2 6" id="KW-0645">Protease</keyword>
<dbReference type="PRINTS" id="PR00723">
    <property type="entry name" value="SUBTILISIN"/>
</dbReference>
<dbReference type="InterPro" id="IPR036852">
    <property type="entry name" value="Peptidase_S8/S53_dom_sf"/>
</dbReference>
<dbReference type="Pfam" id="PF05922">
    <property type="entry name" value="Inhibitor_I9"/>
    <property type="match status" value="1"/>
</dbReference>
<feature type="active site" description="Charge relay system" evidence="6">
    <location>
        <position position="99"/>
    </location>
</feature>
<keyword evidence="4 6" id="KW-0378">Hydrolase</keyword>
<feature type="active site" description="Charge relay system" evidence="6">
    <location>
        <position position="287"/>
    </location>
</feature>
<dbReference type="InterPro" id="IPR034193">
    <property type="entry name" value="PCSK9_ProteinaseK-like"/>
</dbReference>
<keyword evidence="10" id="KW-1185">Reference proteome</keyword>
<keyword evidence="3" id="KW-0732">Signal</keyword>
<dbReference type="PROSITE" id="PS00137">
    <property type="entry name" value="SUBTILASE_HIS"/>
    <property type="match status" value="1"/>
</dbReference>
<dbReference type="PANTHER" id="PTHR43806:SF58">
    <property type="entry name" value="ALKALINE PROTEASE 1-RELATED"/>
    <property type="match status" value="1"/>
</dbReference>
<dbReference type="Pfam" id="PF00082">
    <property type="entry name" value="Peptidase_S8"/>
    <property type="match status" value="1"/>
</dbReference>
<evidence type="ECO:0000259" key="7">
    <source>
        <dbReference type="Pfam" id="PF00082"/>
    </source>
</evidence>
<dbReference type="Gene3D" id="3.40.50.200">
    <property type="entry name" value="Peptidase S8/S53 domain"/>
    <property type="match status" value="1"/>
</dbReference>
<dbReference type="PANTHER" id="PTHR43806">
    <property type="entry name" value="PEPTIDASE S8"/>
    <property type="match status" value="1"/>
</dbReference>
<dbReference type="InterPro" id="IPR015500">
    <property type="entry name" value="Peptidase_S8_subtilisin-rel"/>
</dbReference>
<dbReference type="AlphaFoldDB" id="A0A9P4IPB3"/>
<evidence type="ECO:0000256" key="1">
    <source>
        <dbReference type="ARBA" id="ARBA00011073"/>
    </source>
</evidence>
<dbReference type="InterPro" id="IPR050131">
    <property type="entry name" value="Peptidase_S8_subtilisin-like"/>
</dbReference>
<keyword evidence="5 6" id="KW-0720">Serine protease</keyword>
<evidence type="ECO:0000256" key="5">
    <source>
        <dbReference type="ARBA" id="ARBA00022825"/>
    </source>
</evidence>
<dbReference type="CDD" id="cd04077">
    <property type="entry name" value="Peptidases_S8_PCSK9_ProteinaseK_like"/>
    <property type="match status" value="1"/>
</dbReference>
<gene>
    <name evidence="9" type="ORF">K461DRAFT_234085</name>
</gene>
<name>A0A9P4IPB3_9PEZI</name>